<comment type="similarity">
    <text evidence="2">Belongs to the MS4A family.</text>
</comment>
<name>A0A2U9BEQ3_SCOMX</name>
<evidence type="ECO:0000256" key="3">
    <source>
        <dbReference type="ARBA" id="ARBA00022692"/>
    </source>
</evidence>
<keyword evidence="3 6" id="KW-0812">Transmembrane</keyword>
<evidence type="ECO:0000313" key="7">
    <source>
        <dbReference type="EMBL" id="AWP02280.1"/>
    </source>
</evidence>
<reference evidence="7 8" key="1">
    <citation type="submission" date="2017-12" db="EMBL/GenBank/DDBJ databases">
        <title>Integrating genomic resources of turbot (Scophthalmus maximus) in depth evaluation of genetic and physical mapping variation across individuals.</title>
        <authorList>
            <person name="Martinez P."/>
        </authorList>
    </citation>
    <scope>NUCLEOTIDE SEQUENCE [LARGE SCALE GENOMIC DNA]</scope>
</reference>
<comment type="subcellular location">
    <subcellularLocation>
        <location evidence="1">Membrane</location>
        <topology evidence="1">Multi-pass membrane protein</topology>
    </subcellularLocation>
</comment>
<sequence length="246" mass="25342">MSLSVSTTVDGVVVVTHVHPAPQGAGHQHCATLQKFSKSRPLVLGTVQIMIGLIILLIGIVMAFGADTVGVFTGIFVWGAAFYIIAGALTLAAGKYLTRSLVNAALALCVIAALASATATIFHSMDVAKGTSFCYDCGPWQQNCCSPETQMQGVSGVLVVFNLLELTVSITIAGYACSAACNCTQEPPSVVVVPAASVAPQAAPSAEAVFVPATQFSSQMLNNSKHSEQPGAPGLMEPPIYISIDG</sequence>
<dbReference type="Pfam" id="PF04103">
    <property type="entry name" value="CD20"/>
    <property type="match status" value="1"/>
</dbReference>
<dbReference type="GO" id="GO:0016020">
    <property type="term" value="C:membrane"/>
    <property type="evidence" value="ECO:0007669"/>
    <property type="project" value="UniProtKB-SubCell"/>
</dbReference>
<protein>
    <submittedName>
        <fullName evidence="7">Putative membrane-spanning 4-domains subfamily A member 4A-like</fullName>
    </submittedName>
</protein>
<keyword evidence="8" id="KW-1185">Reference proteome</keyword>
<dbReference type="AlphaFoldDB" id="A0A2U9BEQ3"/>
<dbReference type="InterPro" id="IPR007237">
    <property type="entry name" value="CD20-like"/>
</dbReference>
<dbReference type="PANTHER" id="PTHR23320:SF128">
    <property type="entry name" value="MEMBRANE-SPANNING 4-DOMAINS SUBFAMILY A MEMBER 4A"/>
    <property type="match status" value="1"/>
</dbReference>
<keyword evidence="4 6" id="KW-1133">Transmembrane helix</keyword>
<feature type="transmembrane region" description="Helical" evidence="6">
    <location>
        <begin position="42"/>
        <end position="65"/>
    </location>
</feature>
<evidence type="ECO:0000256" key="5">
    <source>
        <dbReference type="ARBA" id="ARBA00023136"/>
    </source>
</evidence>
<dbReference type="InterPro" id="IPR030417">
    <property type="entry name" value="MS4A"/>
</dbReference>
<evidence type="ECO:0000256" key="4">
    <source>
        <dbReference type="ARBA" id="ARBA00022989"/>
    </source>
</evidence>
<evidence type="ECO:0000256" key="1">
    <source>
        <dbReference type="ARBA" id="ARBA00004141"/>
    </source>
</evidence>
<feature type="transmembrane region" description="Helical" evidence="6">
    <location>
        <begin position="71"/>
        <end position="94"/>
    </location>
</feature>
<dbReference type="STRING" id="52904.ENSSMAP00000005172"/>
<dbReference type="OMA" id="IMPSNPH"/>
<dbReference type="EMBL" id="CP026248">
    <property type="protein sequence ID" value="AWP02280.1"/>
    <property type="molecule type" value="Genomic_DNA"/>
</dbReference>
<accession>A0A2U9BEQ3</accession>
<evidence type="ECO:0000313" key="8">
    <source>
        <dbReference type="Proteomes" id="UP000246464"/>
    </source>
</evidence>
<evidence type="ECO:0000256" key="2">
    <source>
        <dbReference type="ARBA" id="ARBA00009565"/>
    </source>
</evidence>
<dbReference type="Proteomes" id="UP000246464">
    <property type="component" value="Chromosome 6"/>
</dbReference>
<dbReference type="OrthoDB" id="10071849at2759"/>
<gene>
    <name evidence="7" type="ORF">SMAX5B_001080</name>
</gene>
<proteinExistence type="inferred from homology"/>
<keyword evidence="5 6" id="KW-0472">Membrane</keyword>
<feature type="transmembrane region" description="Helical" evidence="6">
    <location>
        <begin position="101"/>
        <end position="122"/>
    </location>
</feature>
<evidence type="ECO:0000256" key="6">
    <source>
        <dbReference type="SAM" id="Phobius"/>
    </source>
</evidence>
<dbReference type="PANTHER" id="PTHR23320">
    <property type="entry name" value="MEMBRANE-SPANNING 4-DOMAINS SUBFAMILY A MS4A -RELATED"/>
    <property type="match status" value="1"/>
</dbReference>
<organism evidence="7 8">
    <name type="scientific">Scophthalmus maximus</name>
    <name type="common">Turbot</name>
    <name type="synonym">Psetta maxima</name>
    <dbReference type="NCBI Taxonomy" id="52904"/>
    <lineage>
        <taxon>Eukaryota</taxon>
        <taxon>Metazoa</taxon>
        <taxon>Chordata</taxon>
        <taxon>Craniata</taxon>
        <taxon>Vertebrata</taxon>
        <taxon>Euteleostomi</taxon>
        <taxon>Actinopterygii</taxon>
        <taxon>Neopterygii</taxon>
        <taxon>Teleostei</taxon>
        <taxon>Neoteleostei</taxon>
        <taxon>Acanthomorphata</taxon>
        <taxon>Carangaria</taxon>
        <taxon>Pleuronectiformes</taxon>
        <taxon>Pleuronectoidei</taxon>
        <taxon>Scophthalmidae</taxon>
        <taxon>Scophthalmus</taxon>
    </lineage>
</organism>